<organism evidence="2 3">
    <name type="scientific">Olea europaea subsp. europaea</name>
    <dbReference type="NCBI Taxonomy" id="158383"/>
    <lineage>
        <taxon>Eukaryota</taxon>
        <taxon>Viridiplantae</taxon>
        <taxon>Streptophyta</taxon>
        <taxon>Embryophyta</taxon>
        <taxon>Tracheophyta</taxon>
        <taxon>Spermatophyta</taxon>
        <taxon>Magnoliopsida</taxon>
        <taxon>eudicotyledons</taxon>
        <taxon>Gunneridae</taxon>
        <taxon>Pentapetalae</taxon>
        <taxon>asterids</taxon>
        <taxon>lamiids</taxon>
        <taxon>Lamiales</taxon>
        <taxon>Oleaceae</taxon>
        <taxon>Oleeae</taxon>
        <taxon>Olea</taxon>
    </lineage>
</organism>
<evidence type="ECO:0000313" key="2">
    <source>
        <dbReference type="EMBL" id="CAA3016605.1"/>
    </source>
</evidence>
<keyword evidence="3" id="KW-1185">Reference proteome</keyword>
<keyword evidence="1" id="KW-0472">Membrane</keyword>
<keyword evidence="1" id="KW-0812">Transmembrane</keyword>
<feature type="transmembrane region" description="Helical" evidence="1">
    <location>
        <begin position="106"/>
        <end position="127"/>
    </location>
</feature>
<dbReference type="Gramene" id="OE9A016441T1">
    <property type="protein sequence ID" value="OE9A016441C1"/>
    <property type="gene ID" value="OE9A016441"/>
</dbReference>
<comment type="caution">
    <text evidence="2">The sequence shown here is derived from an EMBL/GenBank/DDBJ whole genome shotgun (WGS) entry which is preliminary data.</text>
</comment>
<dbReference type="AlphaFoldDB" id="A0A8S0UGL9"/>
<reference evidence="2 3" key="1">
    <citation type="submission" date="2019-12" db="EMBL/GenBank/DDBJ databases">
        <authorList>
            <person name="Alioto T."/>
            <person name="Alioto T."/>
            <person name="Gomez Garrido J."/>
        </authorList>
    </citation>
    <scope>NUCLEOTIDE SEQUENCE [LARGE SCALE GENOMIC DNA]</scope>
</reference>
<feature type="non-terminal residue" evidence="2">
    <location>
        <position position="159"/>
    </location>
</feature>
<proteinExistence type="predicted"/>
<evidence type="ECO:0000313" key="3">
    <source>
        <dbReference type="Proteomes" id="UP000594638"/>
    </source>
</evidence>
<feature type="transmembrane region" description="Helical" evidence="1">
    <location>
        <begin position="77"/>
        <end position="100"/>
    </location>
</feature>
<dbReference type="EMBL" id="CACTIH010007631">
    <property type="protein sequence ID" value="CAA3016605.1"/>
    <property type="molecule type" value="Genomic_DNA"/>
</dbReference>
<dbReference type="Proteomes" id="UP000594638">
    <property type="component" value="Unassembled WGS sequence"/>
</dbReference>
<keyword evidence="1" id="KW-1133">Transmembrane helix</keyword>
<accession>A0A8S0UGL9</accession>
<name>A0A8S0UGL9_OLEEU</name>
<protein>
    <submittedName>
        <fullName evidence="2">Uncharacterized protein</fullName>
    </submittedName>
</protein>
<evidence type="ECO:0000256" key="1">
    <source>
        <dbReference type="SAM" id="Phobius"/>
    </source>
</evidence>
<feature type="transmembrane region" description="Helical" evidence="1">
    <location>
        <begin position="44"/>
        <end position="65"/>
    </location>
</feature>
<gene>
    <name evidence="2" type="ORF">OLEA9_A016441</name>
</gene>
<sequence length="159" mass="16974">PSHDTAHLVVTYDEAMARGVSATSLLTTTTTTARGRDRCGWYVIYRRCGVLSCVLVMILVAMIIFGCGRVVGGNVGYVLLVCLVMAVVVASVVVEVFLWFLVAVEVFVLVMVMWVALVRCGLGWVGLGIASVFGGDSCGGLEQQKWLVVATVVVIFVGI</sequence>